<reference evidence="3" key="1">
    <citation type="submission" date="2022-11" db="UniProtKB">
        <authorList>
            <consortium name="WormBaseParasite"/>
        </authorList>
    </citation>
    <scope>IDENTIFICATION</scope>
</reference>
<proteinExistence type="predicted"/>
<evidence type="ECO:0000256" key="1">
    <source>
        <dbReference type="SAM" id="MobiDB-lite"/>
    </source>
</evidence>
<accession>A0A915HFQ8</accession>
<dbReference type="AlphaFoldDB" id="A0A915HFQ8"/>
<feature type="compositionally biased region" description="Low complexity" evidence="1">
    <location>
        <begin position="411"/>
        <end position="425"/>
    </location>
</feature>
<feature type="compositionally biased region" description="Acidic residues" evidence="1">
    <location>
        <begin position="272"/>
        <end position="285"/>
    </location>
</feature>
<feature type="compositionally biased region" description="Basic and acidic residues" evidence="1">
    <location>
        <begin position="149"/>
        <end position="161"/>
    </location>
</feature>
<evidence type="ECO:0000313" key="3">
    <source>
        <dbReference type="WBParaSite" id="nRc.2.0.1.t00238-RA"/>
    </source>
</evidence>
<feature type="compositionally biased region" description="Acidic residues" evidence="1">
    <location>
        <begin position="192"/>
        <end position="204"/>
    </location>
</feature>
<feature type="region of interest" description="Disordered" evidence="1">
    <location>
        <begin position="192"/>
        <end position="307"/>
    </location>
</feature>
<feature type="compositionally biased region" description="Basic residues" evidence="1">
    <location>
        <begin position="357"/>
        <end position="410"/>
    </location>
</feature>
<protein>
    <submittedName>
        <fullName evidence="3">Uncharacterized protein</fullName>
    </submittedName>
</protein>
<feature type="region of interest" description="Disordered" evidence="1">
    <location>
        <begin position="146"/>
        <end position="165"/>
    </location>
</feature>
<dbReference type="Proteomes" id="UP000887565">
    <property type="component" value="Unplaced"/>
</dbReference>
<feature type="compositionally biased region" description="Basic residues" evidence="1">
    <location>
        <begin position="232"/>
        <end position="268"/>
    </location>
</feature>
<name>A0A915HFQ8_ROMCU</name>
<dbReference type="WBParaSite" id="nRc.2.0.1.t00238-RA">
    <property type="protein sequence ID" value="nRc.2.0.1.t00238-RA"/>
    <property type="gene ID" value="nRc.2.0.1.g00238"/>
</dbReference>
<sequence length="474" mass="54716">MLINKTSSIKQIVACCSAQKPYKMCSFEILKRLHEEEKQTAGDKRHTDIGALESTPPVVFQNKPITFGLSSKYETSQLLQKFSTPSIEDSRPKWKPFGSVSEENDKKSPSPSPEPTMDPELENLRNEALKSMEKAQKDLAYVESLMQQKSREKGQRSKKEGTVSTVQIQKIKQKYRYNLQFSSMTQLLNEGGVEEGELLPEDEEVEKRAPPITVDNEERIDDSVAVTVTTLKKQHRSKKRGLKRKKRESKKKNKDKKRKHKKKQRKIRKSSDEDEEEEAASDLENNDSMSKEKRDLDEEEAVEQRSAFSDEELVLTTSREMKHSFYHSLFHRHGSYFLHIYVILFSQPILETMCRHEPKRKKAKLSSKDKKRHGGRKRKHRRDKKSTKKRGDKKRRGTTKHRSHKKRSRRSSSTSSSLSSSQTSSGDDDGASSPDYDVRSVSASSSTKKRHRRHSSTERDVRRSKSRSAPSDFD</sequence>
<organism evidence="2 3">
    <name type="scientific">Romanomermis culicivorax</name>
    <name type="common">Nematode worm</name>
    <dbReference type="NCBI Taxonomy" id="13658"/>
    <lineage>
        <taxon>Eukaryota</taxon>
        <taxon>Metazoa</taxon>
        <taxon>Ecdysozoa</taxon>
        <taxon>Nematoda</taxon>
        <taxon>Enoplea</taxon>
        <taxon>Dorylaimia</taxon>
        <taxon>Mermithida</taxon>
        <taxon>Mermithoidea</taxon>
        <taxon>Mermithidae</taxon>
        <taxon>Romanomermis</taxon>
    </lineage>
</organism>
<keyword evidence="2" id="KW-1185">Reference proteome</keyword>
<feature type="region of interest" description="Disordered" evidence="1">
    <location>
        <begin position="84"/>
        <end position="120"/>
    </location>
</feature>
<evidence type="ECO:0000313" key="2">
    <source>
        <dbReference type="Proteomes" id="UP000887565"/>
    </source>
</evidence>
<feature type="region of interest" description="Disordered" evidence="1">
    <location>
        <begin position="356"/>
        <end position="474"/>
    </location>
</feature>